<keyword evidence="8" id="KW-1185">Reference proteome</keyword>
<dbReference type="OrthoDB" id="9801841at2"/>
<evidence type="ECO:0000256" key="4">
    <source>
        <dbReference type="ARBA" id="ARBA00022840"/>
    </source>
</evidence>
<gene>
    <name evidence="7" type="ORF">EZ242_12240</name>
</gene>
<dbReference type="InterPro" id="IPR011009">
    <property type="entry name" value="Kinase-like_dom_sf"/>
</dbReference>
<evidence type="ECO:0000313" key="7">
    <source>
        <dbReference type="EMBL" id="TFY99897.1"/>
    </source>
</evidence>
<dbReference type="Proteomes" id="UP000297564">
    <property type="component" value="Unassembled WGS sequence"/>
</dbReference>
<keyword evidence="4" id="KW-0067">ATP-binding</keyword>
<dbReference type="EMBL" id="SMLL01000004">
    <property type="protein sequence ID" value="TFY99897.1"/>
    <property type="molecule type" value="Genomic_DNA"/>
</dbReference>
<dbReference type="PROSITE" id="PS50011">
    <property type="entry name" value="PROTEIN_KINASE_DOM"/>
    <property type="match status" value="1"/>
</dbReference>
<feature type="region of interest" description="Disordered" evidence="5">
    <location>
        <begin position="366"/>
        <end position="467"/>
    </location>
</feature>
<evidence type="ECO:0000256" key="3">
    <source>
        <dbReference type="ARBA" id="ARBA00022777"/>
    </source>
</evidence>
<keyword evidence="1" id="KW-0808">Transferase</keyword>
<dbReference type="PANTHER" id="PTHR43289:SF6">
    <property type="entry name" value="SERINE_THREONINE-PROTEIN KINASE NEKL-3"/>
    <property type="match status" value="1"/>
</dbReference>
<feature type="region of interest" description="Disordered" evidence="5">
    <location>
        <begin position="159"/>
        <end position="187"/>
    </location>
</feature>
<comment type="caution">
    <text evidence="7">The sequence shown here is derived from an EMBL/GenBank/DDBJ whole genome shotgun (WGS) entry which is preliminary data.</text>
</comment>
<feature type="compositionally biased region" description="Low complexity" evidence="5">
    <location>
        <begin position="393"/>
        <end position="412"/>
    </location>
</feature>
<feature type="region of interest" description="Disordered" evidence="5">
    <location>
        <begin position="260"/>
        <end position="281"/>
    </location>
</feature>
<organism evidence="7 8">
    <name type="scientific">Ramlibacter rhizophilus</name>
    <dbReference type="NCBI Taxonomy" id="1781167"/>
    <lineage>
        <taxon>Bacteria</taxon>
        <taxon>Pseudomonadati</taxon>
        <taxon>Pseudomonadota</taxon>
        <taxon>Betaproteobacteria</taxon>
        <taxon>Burkholderiales</taxon>
        <taxon>Comamonadaceae</taxon>
        <taxon>Ramlibacter</taxon>
    </lineage>
</organism>
<feature type="compositionally biased region" description="Pro residues" evidence="5">
    <location>
        <begin position="375"/>
        <end position="392"/>
    </location>
</feature>
<name>A0A4Z0BNQ1_9BURK</name>
<dbReference type="Gene3D" id="1.10.510.10">
    <property type="entry name" value="Transferase(Phosphotransferase) domain 1"/>
    <property type="match status" value="1"/>
</dbReference>
<accession>A0A4Z0BNQ1</accession>
<proteinExistence type="predicted"/>
<dbReference type="SMART" id="SM00220">
    <property type="entry name" value="S_TKc"/>
    <property type="match status" value="1"/>
</dbReference>
<feature type="region of interest" description="Disordered" evidence="5">
    <location>
        <begin position="1"/>
        <end position="78"/>
    </location>
</feature>
<protein>
    <recommendedName>
        <fullName evidence="6">Protein kinase domain-containing protein</fullName>
    </recommendedName>
</protein>
<dbReference type="GO" id="GO:0005524">
    <property type="term" value="F:ATP binding"/>
    <property type="evidence" value="ECO:0007669"/>
    <property type="project" value="UniProtKB-KW"/>
</dbReference>
<keyword evidence="2" id="KW-0547">Nucleotide-binding</keyword>
<keyword evidence="3" id="KW-0418">Kinase</keyword>
<dbReference type="SUPFAM" id="SSF56112">
    <property type="entry name" value="Protein kinase-like (PK-like)"/>
    <property type="match status" value="1"/>
</dbReference>
<evidence type="ECO:0000256" key="2">
    <source>
        <dbReference type="ARBA" id="ARBA00022741"/>
    </source>
</evidence>
<dbReference type="InterPro" id="IPR000719">
    <property type="entry name" value="Prot_kinase_dom"/>
</dbReference>
<evidence type="ECO:0000256" key="5">
    <source>
        <dbReference type="SAM" id="MobiDB-lite"/>
    </source>
</evidence>
<feature type="compositionally biased region" description="Basic and acidic residues" evidence="5">
    <location>
        <begin position="1"/>
        <end position="11"/>
    </location>
</feature>
<sequence>MRRAAGEPPDRRRLRLARPASSGTRHRAAQHPQTARADAAPSYSGHQPESRPWVPMHKQAAPGERSPGDLLHGQSHPNLAAVLPGRGDGERVRLVPEPADGETLAQYLARVPRLPVRQALALVLQLLSGLAALHAQGHAHGELGPDCLRLGRTGQLKVGGLEDGTPVTARGPYRAPEQQRGQPGDARSDVYSAAVLAHLLLAGAMPPAGGVGAGGLHALRSELPASLDAVFARALAKEPHARFQDAGAFSTALQAVLAPSLGLGPGPTPPPPVAPRPEPLRPPAGLANARIDALGARVQRVEFCLAAACLITLGWIASAFTGVAPIEPARQLVERGSVRVDSSPGRRWEGVLEAPVLRLPAASQPTPAFAAEPPIASPPPAQNPVSQPPPEPQLQLQLQPQPQAQPLPAARPLDAEPPKPRPVKAREPETVRVEHVARRASASRSRPEPTSQRGKRPVPGPSPQAACGPDTGFGHELCTVFLCATREYRHHRVCVTMHTQQQRARDRAAITVGGP</sequence>
<dbReference type="AlphaFoldDB" id="A0A4Z0BNQ1"/>
<feature type="domain" description="Protein kinase" evidence="6">
    <location>
        <begin position="11"/>
        <end position="257"/>
    </location>
</feature>
<dbReference type="PANTHER" id="PTHR43289">
    <property type="entry name" value="MITOGEN-ACTIVATED PROTEIN KINASE KINASE KINASE 20-RELATED"/>
    <property type="match status" value="1"/>
</dbReference>
<dbReference type="GO" id="GO:0004674">
    <property type="term" value="F:protein serine/threonine kinase activity"/>
    <property type="evidence" value="ECO:0007669"/>
    <property type="project" value="TreeGrafter"/>
</dbReference>
<feature type="compositionally biased region" description="Basic and acidic residues" evidence="5">
    <location>
        <begin position="413"/>
        <end position="437"/>
    </location>
</feature>
<evidence type="ECO:0000313" key="8">
    <source>
        <dbReference type="Proteomes" id="UP000297564"/>
    </source>
</evidence>
<evidence type="ECO:0000256" key="1">
    <source>
        <dbReference type="ARBA" id="ARBA00022679"/>
    </source>
</evidence>
<reference evidence="7 8" key="1">
    <citation type="submission" date="2019-03" db="EMBL/GenBank/DDBJ databases">
        <title>Ramlibacter rhizophilus CCTCC AB2015357, whole genome shotgun sequence.</title>
        <authorList>
            <person name="Zhang X."/>
            <person name="Feng G."/>
            <person name="Zhu H."/>
        </authorList>
    </citation>
    <scope>NUCLEOTIDE SEQUENCE [LARGE SCALE GENOMIC DNA]</scope>
    <source>
        <strain evidence="7 8">CCTCC AB2015357</strain>
    </source>
</reference>
<feature type="compositionally biased region" description="Pro residues" evidence="5">
    <location>
        <begin position="266"/>
        <end position="281"/>
    </location>
</feature>
<evidence type="ECO:0000259" key="6">
    <source>
        <dbReference type="PROSITE" id="PS50011"/>
    </source>
</evidence>